<dbReference type="PANTHER" id="PTHR32552:SF68">
    <property type="entry name" value="FERRICHROME OUTER MEMBRANE TRANSPORTER_PHAGE RECEPTOR"/>
    <property type="match status" value="1"/>
</dbReference>
<dbReference type="Gene3D" id="2.170.130.10">
    <property type="entry name" value="TonB-dependent receptor, plug domain"/>
    <property type="match status" value="1"/>
</dbReference>
<feature type="domain" description="Secretin/TonB short N-terminal" evidence="17">
    <location>
        <begin position="59"/>
        <end position="110"/>
    </location>
</feature>
<evidence type="ECO:0000256" key="4">
    <source>
        <dbReference type="ARBA" id="ARBA00022452"/>
    </source>
</evidence>
<dbReference type="FunFam" id="2.170.130.10:FF:000001">
    <property type="entry name" value="Catecholate siderophore TonB-dependent receptor"/>
    <property type="match status" value="1"/>
</dbReference>
<keyword evidence="10 15" id="KW-0798">TonB box</keyword>
<evidence type="ECO:0000313" key="19">
    <source>
        <dbReference type="Proteomes" id="UP001108027"/>
    </source>
</evidence>
<dbReference type="GO" id="GO:0009279">
    <property type="term" value="C:cell outer membrane"/>
    <property type="evidence" value="ECO:0007669"/>
    <property type="project" value="UniProtKB-SubCell"/>
</dbReference>
<evidence type="ECO:0000256" key="13">
    <source>
        <dbReference type="ARBA" id="ARBA00023237"/>
    </source>
</evidence>
<dbReference type="Pfam" id="PF00593">
    <property type="entry name" value="TonB_dep_Rec_b-barrel"/>
    <property type="match status" value="1"/>
</dbReference>
<dbReference type="CDD" id="cd01347">
    <property type="entry name" value="ligand_gated_channel"/>
    <property type="match status" value="1"/>
</dbReference>
<sequence>MLNRTLRHLALTLPLLVGGATLTALPAAARADAAAAVDFHIPAGPLSRCLNRFADQAGLYLSAAGELTAGKRCAGLRGRYVPRDGLAELLAGTGLMARFADDRTATLYDAGQANALDPVSVTAASAGSVIGPDPGYQAARSLVATKTRVPLSETPRAVSVVTRQRLEDQGAQTLTDALGYVPGIFAPPLAAGDGLAGDFFFIRGFNATDYGYGLFRDGLRVQPNRYDTTTEPYGLERVEVFRGPSSILYGENAPGGLVNLVSKRPTHQARGEVRATYGSYDRRQLGVDVSGPLVDDKVLGRLVMLGREANTQTDHMPDDRVYLAPSLTLRLSEDDTLTLLSSYQKDTTKLELGLPAAGTLLDNPNGELDRSTLIGHPDWDHFEREVWSLGYEYQHWFNDAWQFRQNARYLESRVSRHEIWWQPLDDGGYGTRVNTAAYDRRNRAYSFSVDNQLEGQLRTGDLEQTLLFGLGHDRSHWSQLWYAGMGETIDVFDPQWSAEPATPLLQQDAVTRQAMTGLYGQWHGRYDHWIVLLGGRYDTVDSEYEDAVSGADLDTDDEAFTWQSGLMYQFDNGVSPYLSYATSFVPVQQLSSGQGSLDPITGEQVEAGIKIAPPGSRTELALSVYDLRKEDDVIFDGTLNDYRQVGESRSEGVEVELTSALSERLRVTASYSHTNARITEDAPGSLQEDQQMVYVPKDQASAWAHYRFTDGDLAGLRLGGGLRYIGETYAYSSLYGELETDAVVLADLALGYRFSGGWALDLNVRNLFDKEYFTACNNAGRCYFGQERTLQGSVSYRW</sequence>
<evidence type="ECO:0000256" key="16">
    <source>
        <dbReference type="SAM" id="SignalP"/>
    </source>
</evidence>
<dbReference type="InterPro" id="IPR036942">
    <property type="entry name" value="Beta-barrel_TonB_sf"/>
</dbReference>
<evidence type="ECO:0000313" key="18">
    <source>
        <dbReference type="EMBL" id="MCC4307230.1"/>
    </source>
</evidence>
<evidence type="ECO:0000259" key="17">
    <source>
        <dbReference type="SMART" id="SM00965"/>
    </source>
</evidence>
<dbReference type="EMBL" id="JAJGNA010000001">
    <property type="protein sequence ID" value="MCC4307230.1"/>
    <property type="molecule type" value="Genomic_DNA"/>
</dbReference>
<comment type="caution">
    <text evidence="18">The sequence shown here is derived from an EMBL/GenBank/DDBJ whole genome shotgun (WGS) entry which is preliminary data.</text>
</comment>
<dbReference type="InterPro" id="IPR011662">
    <property type="entry name" value="Secretin/TonB_short_N"/>
</dbReference>
<keyword evidence="9" id="KW-0406">Ion transport</keyword>
<evidence type="ECO:0000256" key="2">
    <source>
        <dbReference type="ARBA" id="ARBA00009810"/>
    </source>
</evidence>
<comment type="similarity">
    <text evidence="2 14 15">Belongs to the TonB-dependent receptor family.</text>
</comment>
<evidence type="ECO:0000256" key="6">
    <source>
        <dbReference type="ARBA" id="ARBA00022692"/>
    </source>
</evidence>
<evidence type="ECO:0000256" key="1">
    <source>
        <dbReference type="ARBA" id="ARBA00004571"/>
    </source>
</evidence>
<evidence type="ECO:0000256" key="15">
    <source>
        <dbReference type="RuleBase" id="RU003357"/>
    </source>
</evidence>
<evidence type="ECO:0000256" key="3">
    <source>
        <dbReference type="ARBA" id="ARBA00022448"/>
    </source>
</evidence>
<gene>
    <name evidence="18" type="ORF">LL252_01490</name>
</gene>
<evidence type="ECO:0000256" key="12">
    <source>
        <dbReference type="ARBA" id="ARBA00023170"/>
    </source>
</evidence>
<evidence type="ECO:0000256" key="14">
    <source>
        <dbReference type="PROSITE-ProRule" id="PRU01360"/>
    </source>
</evidence>
<dbReference type="PROSITE" id="PS52016">
    <property type="entry name" value="TONB_DEPENDENT_REC_3"/>
    <property type="match status" value="1"/>
</dbReference>
<dbReference type="InterPro" id="IPR000531">
    <property type="entry name" value="Beta-barrel_TonB"/>
</dbReference>
<evidence type="ECO:0000256" key="8">
    <source>
        <dbReference type="ARBA" id="ARBA00023004"/>
    </source>
</evidence>
<dbReference type="PANTHER" id="PTHR32552">
    <property type="entry name" value="FERRICHROME IRON RECEPTOR-RELATED"/>
    <property type="match status" value="1"/>
</dbReference>
<evidence type="ECO:0000256" key="10">
    <source>
        <dbReference type="ARBA" id="ARBA00023077"/>
    </source>
</evidence>
<name>A0A9Q3YMV1_9GAMM</name>
<dbReference type="InterPro" id="IPR037066">
    <property type="entry name" value="Plug_dom_sf"/>
</dbReference>
<keyword evidence="8" id="KW-0408">Iron</keyword>
<dbReference type="AlphaFoldDB" id="A0A9Q3YMV1"/>
<dbReference type="RefSeq" id="WP_228232421.1">
    <property type="nucleotide sequence ID" value="NZ_JAJGNA010000001.1"/>
</dbReference>
<dbReference type="NCBIfam" id="TIGR01783">
    <property type="entry name" value="TonB-siderophor"/>
    <property type="match status" value="1"/>
</dbReference>
<keyword evidence="5" id="KW-0410">Iron transport</keyword>
<dbReference type="Gene3D" id="3.55.50.30">
    <property type="match status" value="1"/>
</dbReference>
<evidence type="ECO:0000256" key="5">
    <source>
        <dbReference type="ARBA" id="ARBA00022496"/>
    </source>
</evidence>
<dbReference type="SMART" id="SM00965">
    <property type="entry name" value="STN"/>
    <property type="match status" value="1"/>
</dbReference>
<accession>A0A9Q3YMV1</accession>
<organism evidence="18 19">
    <name type="scientific">Alloalcanivorax marinus</name>
    <dbReference type="NCBI Taxonomy" id="1177169"/>
    <lineage>
        <taxon>Bacteria</taxon>
        <taxon>Pseudomonadati</taxon>
        <taxon>Pseudomonadota</taxon>
        <taxon>Gammaproteobacteria</taxon>
        <taxon>Oceanospirillales</taxon>
        <taxon>Alcanivoracaceae</taxon>
        <taxon>Alloalcanivorax</taxon>
    </lineage>
</organism>
<reference evidence="18" key="1">
    <citation type="submission" date="2021-10" db="EMBL/GenBank/DDBJ databases">
        <title>The diversity and Nitrogen Metabolism of Culturable Nitrate-Utilizing Bacteria Within the Oxygen Minimum Zone of the Changjiang (Yangtze River)Estuary.</title>
        <authorList>
            <person name="Zhang D."/>
            <person name="Zheng J."/>
            <person name="Liu S."/>
            <person name="He W."/>
        </authorList>
    </citation>
    <scope>NUCLEOTIDE SEQUENCE</scope>
    <source>
        <strain evidence="18">FXH-223</strain>
    </source>
</reference>
<dbReference type="Proteomes" id="UP001108027">
    <property type="component" value="Unassembled WGS sequence"/>
</dbReference>
<keyword evidence="11 14" id="KW-0472">Membrane</keyword>
<dbReference type="GO" id="GO:0015891">
    <property type="term" value="P:siderophore transport"/>
    <property type="evidence" value="ECO:0007669"/>
    <property type="project" value="InterPro"/>
</dbReference>
<feature type="signal peptide" evidence="16">
    <location>
        <begin position="1"/>
        <end position="23"/>
    </location>
</feature>
<protein>
    <submittedName>
        <fullName evidence="18">TonB-dependent siderophore receptor</fullName>
    </submittedName>
</protein>
<dbReference type="SUPFAM" id="SSF56935">
    <property type="entry name" value="Porins"/>
    <property type="match status" value="1"/>
</dbReference>
<evidence type="ECO:0000256" key="11">
    <source>
        <dbReference type="ARBA" id="ARBA00023136"/>
    </source>
</evidence>
<feature type="chain" id="PRO_5040354058" evidence="16">
    <location>
        <begin position="24"/>
        <end position="798"/>
    </location>
</feature>
<dbReference type="GO" id="GO:0015344">
    <property type="term" value="F:siderophore uptake transmembrane transporter activity"/>
    <property type="evidence" value="ECO:0007669"/>
    <property type="project" value="TreeGrafter"/>
</dbReference>
<keyword evidence="3 14" id="KW-0813">Transport</keyword>
<keyword evidence="13 14" id="KW-0998">Cell outer membrane</keyword>
<keyword evidence="6 14" id="KW-0812">Transmembrane</keyword>
<comment type="subcellular location">
    <subcellularLocation>
        <location evidence="1 14">Cell outer membrane</location>
        <topology evidence="1 14">Multi-pass membrane protein</topology>
    </subcellularLocation>
</comment>
<keyword evidence="19" id="KW-1185">Reference proteome</keyword>
<dbReference type="Gene3D" id="2.40.170.20">
    <property type="entry name" value="TonB-dependent receptor, beta-barrel domain"/>
    <property type="match status" value="1"/>
</dbReference>
<dbReference type="InterPro" id="IPR010105">
    <property type="entry name" value="TonB_sidphr_rcpt"/>
</dbReference>
<keyword evidence="4 14" id="KW-1134">Transmembrane beta strand</keyword>
<dbReference type="Pfam" id="PF07715">
    <property type="entry name" value="Plug"/>
    <property type="match status" value="1"/>
</dbReference>
<dbReference type="InterPro" id="IPR039426">
    <property type="entry name" value="TonB-dep_rcpt-like"/>
</dbReference>
<dbReference type="GO" id="GO:0038023">
    <property type="term" value="F:signaling receptor activity"/>
    <property type="evidence" value="ECO:0007669"/>
    <property type="project" value="InterPro"/>
</dbReference>
<keyword evidence="12 18" id="KW-0675">Receptor</keyword>
<evidence type="ECO:0000256" key="7">
    <source>
        <dbReference type="ARBA" id="ARBA00022729"/>
    </source>
</evidence>
<evidence type="ECO:0000256" key="9">
    <source>
        <dbReference type="ARBA" id="ARBA00023065"/>
    </source>
</evidence>
<dbReference type="InterPro" id="IPR012910">
    <property type="entry name" value="Plug_dom"/>
</dbReference>
<keyword evidence="7 16" id="KW-0732">Signal</keyword>
<proteinExistence type="inferred from homology"/>